<dbReference type="PANTHER" id="PTHR24186:SF50">
    <property type="entry name" value="ANKYRIN REPEAT-CONTAINING PROTEIN ITN1-LIKE ISOFORM X1"/>
    <property type="match status" value="1"/>
</dbReference>
<feature type="repeat" description="ANK" evidence="7">
    <location>
        <begin position="69"/>
        <end position="102"/>
    </location>
</feature>
<comment type="subcellular location">
    <subcellularLocation>
        <location evidence="1">Membrane</location>
        <topology evidence="1">Multi-pass membrane protein</topology>
    </subcellularLocation>
</comment>
<sequence length="377" mass="42118">MCAFHVATKNGHIVIMEKLRSICPDISELLTHNGENALHVAVKVRKKDVVESILKTLGSNSLLNKQDKDGNTPLHLAAIIEDYEILVMLLNDKRVKANIVSKDGLTAMDITQSSTKLGVSEKLDLISKLKSIGGFCSLKQQHIKEPNMASQNINASPPLEDQRNKEHQLEKFEGIKATDEEEEIAKDFDPFLWMIRPFLNPSVAKEAVEMDRLIATIIATVTFAAAFQVPGGYESGGPFQGLPVLRHRTLFKLFLIFDALAFGLSSSSMFLHFVATMFGPGSALLVFKKVKKDRTNLFLQVAQFLTFYSILAIVATFFSGIYLVAGKSHGIKAAAYVCVAGFLSGIFYVRYFQFLIWYLKFIKKHLTKMFNSYIHSL</sequence>
<evidence type="ECO:0000313" key="10">
    <source>
        <dbReference type="EMBL" id="PON62933.1"/>
    </source>
</evidence>
<protein>
    <submittedName>
        <fullName evidence="10">Transmembrane protein</fullName>
    </submittedName>
</protein>
<comment type="caution">
    <text evidence="10">The sequence shown here is derived from an EMBL/GenBank/DDBJ whole genome shotgun (WGS) entry which is preliminary data.</text>
</comment>
<dbReference type="InParanoid" id="A0A2P5CPH5"/>
<keyword evidence="2 8" id="KW-0812">Transmembrane</keyword>
<gene>
    <name evidence="10" type="ORF">TorRG33x02_277590</name>
</gene>
<dbReference type="SMART" id="SM00248">
    <property type="entry name" value="ANK"/>
    <property type="match status" value="3"/>
</dbReference>
<keyword evidence="5 7" id="KW-0040">ANK repeat</keyword>
<dbReference type="EMBL" id="JXTC01000342">
    <property type="protein sequence ID" value="PON62933.1"/>
    <property type="molecule type" value="Genomic_DNA"/>
</dbReference>
<evidence type="ECO:0000256" key="2">
    <source>
        <dbReference type="ARBA" id="ARBA00022692"/>
    </source>
</evidence>
<evidence type="ECO:0000313" key="11">
    <source>
        <dbReference type="Proteomes" id="UP000237000"/>
    </source>
</evidence>
<keyword evidence="4 8" id="KW-1133">Transmembrane helix</keyword>
<feature type="transmembrane region" description="Helical" evidence="8">
    <location>
        <begin position="213"/>
        <end position="233"/>
    </location>
</feature>
<feature type="transmembrane region" description="Helical" evidence="8">
    <location>
        <begin position="297"/>
        <end position="322"/>
    </location>
</feature>
<evidence type="ECO:0000256" key="4">
    <source>
        <dbReference type="ARBA" id="ARBA00022989"/>
    </source>
</evidence>
<feature type="transmembrane region" description="Helical" evidence="8">
    <location>
        <begin position="334"/>
        <end position="359"/>
    </location>
</feature>
<evidence type="ECO:0000256" key="8">
    <source>
        <dbReference type="SAM" id="Phobius"/>
    </source>
</evidence>
<accession>A0A2P5CPH5</accession>
<evidence type="ECO:0000256" key="6">
    <source>
        <dbReference type="ARBA" id="ARBA00023136"/>
    </source>
</evidence>
<evidence type="ECO:0000256" key="3">
    <source>
        <dbReference type="ARBA" id="ARBA00022737"/>
    </source>
</evidence>
<dbReference type="STRING" id="63057.A0A2P5CPH5"/>
<proteinExistence type="predicted"/>
<dbReference type="PANTHER" id="PTHR24186">
    <property type="entry name" value="PROTEIN PHOSPHATASE 1 REGULATORY SUBUNIT"/>
    <property type="match status" value="1"/>
</dbReference>
<evidence type="ECO:0000256" key="1">
    <source>
        <dbReference type="ARBA" id="ARBA00004141"/>
    </source>
</evidence>
<dbReference type="SUPFAM" id="SSF48403">
    <property type="entry name" value="Ankyrin repeat"/>
    <property type="match status" value="1"/>
</dbReference>
<keyword evidence="11" id="KW-1185">Reference proteome</keyword>
<dbReference type="PROSITE" id="PS50297">
    <property type="entry name" value="ANK_REP_REGION"/>
    <property type="match status" value="1"/>
</dbReference>
<evidence type="ECO:0000256" key="7">
    <source>
        <dbReference type="PROSITE-ProRule" id="PRU00023"/>
    </source>
</evidence>
<evidence type="ECO:0000256" key="5">
    <source>
        <dbReference type="ARBA" id="ARBA00023043"/>
    </source>
</evidence>
<dbReference type="Pfam" id="PF12796">
    <property type="entry name" value="Ank_2"/>
    <property type="match status" value="1"/>
</dbReference>
<name>A0A2P5CPH5_TREOI</name>
<dbReference type="AlphaFoldDB" id="A0A2P5CPH5"/>
<reference evidence="11" key="1">
    <citation type="submission" date="2016-06" db="EMBL/GenBank/DDBJ databases">
        <title>Parallel loss of symbiosis genes in relatives of nitrogen-fixing non-legume Parasponia.</title>
        <authorList>
            <person name="Van Velzen R."/>
            <person name="Holmer R."/>
            <person name="Bu F."/>
            <person name="Rutten L."/>
            <person name="Van Zeijl A."/>
            <person name="Liu W."/>
            <person name="Santuari L."/>
            <person name="Cao Q."/>
            <person name="Sharma T."/>
            <person name="Shen D."/>
            <person name="Roswanjaya Y."/>
            <person name="Wardhani T."/>
            <person name="Kalhor M.S."/>
            <person name="Jansen J."/>
            <person name="Van den Hoogen J."/>
            <person name="Gungor B."/>
            <person name="Hartog M."/>
            <person name="Hontelez J."/>
            <person name="Verver J."/>
            <person name="Yang W.-C."/>
            <person name="Schijlen E."/>
            <person name="Repin R."/>
            <person name="Schilthuizen M."/>
            <person name="Schranz E."/>
            <person name="Heidstra R."/>
            <person name="Miyata K."/>
            <person name="Fedorova E."/>
            <person name="Kohlen W."/>
            <person name="Bisseling T."/>
            <person name="Smit S."/>
            <person name="Geurts R."/>
        </authorList>
    </citation>
    <scope>NUCLEOTIDE SEQUENCE [LARGE SCALE GENOMIC DNA]</scope>
    <source>
        <strain evidence="11">cv. RG33-2</strain>
    </source>
</reference>
<feature type="domain" description="PGG" evidence="9">
    <location>
        <begin position="205"/>
        <end position="324"/>
    </location>
</feature>
<dbReference type="Gene3D" id="1.25.40.20">
    <property type="entry name" value="Ankyrin repeat-containing domain"/>
    <property type="match status" value="1"/>
</dbReference>
<evidence type="ECO:0000259" key="9">
    <source>
        <dbReference type="Pfam" id="PF13962"/>
    </source>
</evidence>
<dbReference type="Proteomes" id="UP000237000">
    <property type="component" value="Unassembled WGS sequence"/>
</dbReference>
<dbReference type="InterPro" id="IPR036770">
    <property type="entry name" value="Ankyrin_rpt-contain_sf"/>
</dbReference>
<dbReference type="PROSITE" id="PS50088">
    <property type="entry name" value="ANK_REPEAT"/>
    <property type="match status" value="1"/>
</dbReference>
<keyword evidence="6 8" id="KW-0472">Membrane</keyword>
<organism evidence="10 11">
    <name type="scientific">Trema orientale</name>
    <name type="common">Charcoal tree</name>
    <name type="synonym">Celtis orientalis</name>
    <dbReference type="NCBI Taxonomy" id="63057"/>
    <lineage>
        <taxon>Eukaryota</taxon>
        <taxon>Viridiplantae</taxon>
        <taxon>Streptophyta</taxon>
        <taxon>Embryophyta</taxon>
        <taxon>Tracheophyta</taxon>
        <taxon>Spermatophyta</taxon>
        <taxon>Magnoliopsida</taxon>
        <taxon>eudicotyledons</taxon>
        <taxon>Gunneridae</taxon>
        <taxon>Pentapetalae</taxon>
        <taxon>rosids</taxon>
        <taxon>fabids</taxon>
        <taxon>Rosales</taxon>
        <taxon>Cannabaceae</taxon>
        <taxon>Trema</taxon>
    </lineage>
</organism>
<dbReference type="Pfam" id="PF13962">
    <property type="entry name" value="PGG"/>
    <property type="match status" value="1"/>
</dbReference>
<keyword evidence="3" id="KW-0677">Repeat</keyword>
<dbReference type="OrthoDB" id="1191909at2759"/>
<dbReference type="InterPro" id="IPR026961">
    <property type="entry name" value="PGG_dom"/>
</dbReference>
<dbReference type="InterPro" id="IPR002110">
    <property type="entry name" value="Ankyrin_rpt"/>
</dbReference>
<dbReference type="GO" id="GO:0005886">
    <property type="term" value="C:plasma membrane"/>
    <property type="evidence" value="ECO:0007669"/>
    <property type="project" value="TreeGrafter"/>
</dbReference>